<evidence type="ECO:0008006" key="2">
    <source>
        <dbReference type="Google" id="ProtNLM"/>
    </source>
</evidence>
<accession>X1FRZ3</accession>
<organism evidence="1">
    <name type="scientific">marine sediment metagenome</name>
    <dbReference type="NCBI Taxonomy" id="412755"/>
    <lineage>
        <taxon>unclassified sequences</taxon>
        <taxon>metagenomes</taxon>
        <taxon>ecological metagenomes</taxon>
    </lineage>
</organism>
<gene>
    <name evidence="1" type="ORF">S03H2_37166</name>
</gene>
<dbReference type="AlphaFoldDB" id="X1FRZ3"/>
<dbReference type="PANTHER" id="PTHR34297">
    <property type="entry name" value="HYPOTHETICAL CYTOSOLIC PROTEIN-RELATED"/>
    <property type="match status" value="1"/>
</dbReference>
<dbReference type="EMBL" id="BARU01022847">
    <property type="protein sequence ID" value="GAH47757.1"/>
    <property type="molecule type" value="Genomic_DNA"/>
</dbReference>
<dbReference type="InterPro" id="IPR005531">
    <property type="entry name" value="Asp23"/>
</dbReference>
<dbReference type="Pfam" id="PF03780">
    <property type="entry name" value="Asp23"/>
    <property type="match status" value="1"/>
</dbReference>
<proteinExistence type="predicted"/>
<reference evidence="1" key="1">
    <citation type="journal article" date="2014" name="Front. Microbiol.">
        <title>High frequency of phylogenetically diverse reductive dehalogenase-homologous genes in deep subseafloor sedimentary metagenomes.</title>
        <authorList>
            <person name="Kawai M."/>
            <person name="Futagami T."/>
            <person name="Toyoda A."/>
            <person name="Takaki Y."/>
            <person name="Nishi S."/>
            <person name="Hori S."/>
            <person name="Arai W."/>
            <person name="Tsubouchi T."/>
            <person name="Morono Y."/>
            <person name="Uchiyama I."/>
            <person name="Ito T."/>
            <person name="Fujiyama A."/>
            <person name="Inagaki F."/>
            <person name="Takami H."/>
        </authorList>
    </citation>
    <scope>NUCLEOTIDE SEQUENCE</scope>
    <source>
        <strain evidence="1">Expedition CK06-06</strain>
    </source>
</reference>
<sequence length="143" mass="15832">MPDKQVIKKNPQEQELGNVTVSKEVVAVIAALETIKIRGVVGITSGYRGKSPNILSRKDLAKGVEVWMKPGEAAITIPIITAYEVGIFKVAEEVQLRVKDAICSMTGLKVLKVDVNVQGIKFKEEKKKIKKETQKETQKETKN</sequence>
<comment type="caution">
    <text evidence="1">The sequence shown here is derived from an EMBL/GenBank/DDBJ whole genome shotgun (WGS) entry which is preliminary data.</text>
</comment>
<name>X1FRZ3_9ZZZZ</name>
<evidence type="ECO:0000313" key="1">
    <source>
        <dbReference type="EMBL" id="GAH47757.1"/>
    </source>
</evidence>
<protein>
    <recommendedName>
        <fullName evidence="2">Asp23/Gls24 family envelope stress response protein</fullName>
    </recommendedName>
</protein>